<accession>A0A6B3SUC4</accession>
<feature type="domain" description="UvrD-like helicase C-terminal" evidence="3">
    <location>
        <begin position="512"/>
        <end position="555"/>
    </location>
</feature>
<evidence type="ECO:0000259" key="1">
    <source>
        <dbReference type="Pfam" id="PF08378"/>
    </source>
</evidence>
<comment type="caution">
    <text evidence="4">The sequence shown here is derived from an EMBL/GenBank/DDBJ whole genome shotgun (WGS) entry which is preliminary data.</text>
</comment>
<name>A0A6B3SUC4_9BURK</name>
<sequence>MARLIPAFTDERTPPGERDVFTMLAAGPDDWTAIHSLDLAPWNRGLRTEIDFVIIVPDTGIICIEVKSHSKIDFEDDRWIPAEIKRSPFKQAADGRYTFYRRLVALLPQFQNLPVVHGCVFPNARFTLPPNLSAQPWELIDGVRFRSYSSGMEFCADLKQRMQRSIEADQNLLPLKVRLSGSEKDRIVEACIPVHKRQPGAREEIQQRELEIGRILREQQKPVLRLASLNQRLVVDGAAGTGKTLIAVEVARRAALAGKRVALLCFNRLAGDWIRAAVTQNAPAMPNLVAGRAIRVMAEMAGIRVPENPHQRYWDEELPLLIEDKLTDPDFSADASFDYLVLDEAQDLLGRPRLWNCLCQFLSGGVKEGNFALFGDFSHQVLGEKHLMDSSLQALLETARPTRWLLAENCRNYQIVGDTALRLSGFGDSVYSGYMRTGGSLGNYDISFYNENADQLESLRTWLADFRKAGYKASEIAILSFCADAFSAASRLAADGCAVYPAGKSADGTLYSTIHAFKGLERKVIILTDLALAGTEFQRHLFYTGMTRATESVRILCHKNSKIVLRGWLRNQE</sequence>
<feature type="domain" description="NERD" evidence="1">
    <location>
        <begin position="16"/>
        <end position="121"/>
    </location>
</feature>
<dbReference type="GO" id="GO:0005524">
    <property type="term" value="F:ATP binding"/>
    <property type="evidence" value="ECO:0007669"/>
    <property type="project" value="UniProtKB-KW"/>
</dbReference>
<dbReference type="Pfam" id="PF08378">
    <property type="entry name" value="NERD"/>
    <property type="match status" value="1"/>
</dbReference>
<dbReference type="InterPro" id="IPR027785">
    <property type="entry name" value="UvrD-like_helicase_C"/>
</dbReference>
<reference evidence="4 5" key="1">
    <citation type="submission" date="2020-02" db="EMBL/GenBank/DDBJ databases">
        <authorList>
            <person name="Kim M.K."/>
        </authorList>
    </citation>
    <scope>NUCLEOTIDE SEQUENCE [LARGE SCALE GENOMIC DNA]</scope>
    <source>
        <strain evidence="4 5">17J57-3</strain>
    </source>
</reference>
<feature type="domain" description="Schlafen group 3-like DNA/RNA helicase" evidence="2">
    <location>
        <begin position="233"/>
        <end position="351"/>
    </location>
</feature>
<dbReference type="Pfam" id="PF13538">
    <property type="entry name" value="UvrD_C_2"/>
    <property type="match status" value="1"/>
</dbReference>
<dbReference type="SUPFAM" id="SSF52540">
    <property type="entry name" value="P-loop containing nucleoside triphosphate hydrolases"/>
    <property type="match status" value="1"/>
</dbReference>
<evidence type="ECO:0000313" key="5">
    <source>
        <dbReference type="Proteomes" id="UP000482155"/>
    </source>
</evidence>
<keyword evidence="5" id="KW-1185">Reference proteome</keyword>
<keyword evidence="4" id="KW-0067">ATP-binding</keyword>
<proteinExistence type="predicted"/>
<dbReference type="Proteomes" id="UP000482155">
    <property type="component" value="Unassembled WGS sequence"/>
</dbReference>
<evidence type="ECO:0000259" key="3">
    <source>
        <dbReference type="Pfam" id="PF13538"/>
    </source>
</evidence>
<evidence type="ECO:0000259" key="2">
    <source>
        <dbReference type="Pfam" id="PF09848"/>
    </source>
</evidence>
<dbReference type="AlphaFoldDB" id="A0A6B3SUC4"/>
<dbReference type="RefSeq" id="WP_163964804.1">
    <property type="nucleotide sequence ID" value="NZ_JAAIVB010000051.1"/>
</dbReference>
<dbReference type="InterPro" id="IPR018647">
    <property type="entry name" value="SLFN_3-like_DNA/RNA_helicase"/>
</dbReference>
<dbReference type="Pfam" id="PF09848">
    <property type="entry name" value="SLFN-g3_helicase"/>
    <property type="match status" value="1"/>
</dbReference>
<protein>
    <submittedName>
        <fullName evidence="4">ATP-binding domain-containing protein</fullName>
    </submittedName>
</protein>
<gene>
    <name evidence="4" type="ORF">G3574_15405</name>
</gene>
<evidence type="ECO:0000313" key="4">
    <source>
        <dbReference type="EMBL" id="NEX62476.1"/>
    </source>
</evidence>
<dbReference type="Gene3D" id="3.40.50.300">
    <property type="entry name" value="P-loop containing nucleotide triphosphate hydrolases"/>
    <property type="match status" value="2"/>
</dbReference>
<dbReference type="EMBL" id="JAAIVB010000051">
    <property type="protein sequence ID" value="NEX62476.1"/>
    <property type="molecule type" value="Genomic_DNA"/>
</dbReference>
<keyword evidence="4" id="KW-0547">Nucleotide-binding</keyword>
<organism evidence="4 5">
    <name type="scientific">Noviherbaspirillum galbum</name>
    <dbReference type="NCBI Taxonomy" id="2709383"/>
    <lineage>
        <taxon>Bacteria</taxon>
        <taxon>Pseudomonadati</taxon>
        <taxon>Pseudomonadota</taxon>
        <taxon>Betaproteobacteria</taxon>
        <taxon>Burkholderiales</taxon>
        <taxon>Oxalobacteraceae</taxon>
        <taxon>Noviherbaspirillum</taxon>
    </lineage>
</organism>
<dbReference type="InterPro" id="IPR011528">
    <property type="entry name" value="NERD"/>
</dbReference>
<dbReference type="InterPro" id="IPR027417">
    <property type="entry name" value="P-loop_NTPase"/>
</dbReference>